<sequence>MASAANAPSEQGNGDPDRPRVTRRNRGDYARGAPLDLEYLQRPSYCDAGFALQQITEGKATGRKAPLWLRAKFQRLLFRLGCYIQKNCGKFLVVGLMIFGAFAVGLRAANLETDVEKLWVEVGGRVNQELKYTRQKIGEEAMFNPQLMIQTPREEGANVLTVEALLQHLESAIRASRVHVNLYKRQWKLEHLCYKSGELVTETHYMDQIIERLHPCLIITPLDCFWEGAKLQSGMVYLPGKDPLQWTNFDPKDFLEDLRKARIPVEAFEEMLEKAGVGHGYMDRPCLNPADPDCPLTAPNKNSTKPFDVARTLSGGCHGLSRKYMHWQEELIVGGTTKNGSGPLLSAQALQTMFQLMTPKQMFEHFRGYEEVSHINWNEEKAAAILEAWQRRYSEAVLLSVAANSSQKVLSFTTTTLEDILKSFSDVSVIRVASGYLLMLAYACLTMLRWDCAKSQGAVGLAGVLLVTLSVAAGLGLCSLLGISFNAATTQVLPFLALGVGVDDVFLLAHAFSETGQNKRIPFEDRTGECLKRTGASVALTSISNVTAFFMAALIPIPALRAFSLQAAVVVVFNFAMVLLIFPAILSMDLYRREDRRFDIFCCFYSPCANRVIQIEPQAYSSPPPSYSSHGFAQQTEITMQSTVQLRTEYDPRTQAFYTTAEPRSQISVQPINPSPENNSSTRNLLSQFGEASLGLRCLEPPCSRWTLASFAEKHYAPFLLQPTTKVVVIVLFLCLLGVSLYGTTQVRDGLELTDIVPRETSEYDFIGTQFKFFSFYNMYVVTQRADYAQKQPLLHQLHQRFHTVRYVLKEDNGQLPRMWLHYLRDWLQGLQQAFDKDWEAGRITLNSYKNGSDDGVLAYKLLVQTGRRDKPINFNLLTRHRLVDADGIINPGAFYIYLTAWVSNDPVAYAASQANIRPHPPEWLHDRTDSMPETRLSIPAAEPIEYAQFPFYLNGLRETPQFVEAIESVRAICSNYSRQGLPSYPNGYPFLFWEQYVSLRHWLLLSISVVLACTFLVCALFLLNPWTAGIIVLVLSLMTVELFGFMGLMGIKLSAVPVVILIASVGIGVEFTVHVALAFLTAIGDRHKRAVLALEHMFAPVLDGAFSTLLGVLMLAGSEFDFIVRYFFAVLAILTVLGVLNGLVLLPVLLSYFGPYPEVTPVDGRSRLPTPSPEAPPHVVHFSVRPHHTTTATNTSGAASDSSDSEYSSNTTASGISQELQNYNMPSGRAARQPEPPAYTVSSVRKYPPLCCLFDSLIPGATQRNSSRNPKSQLHWQVPPPARPCTDAFETATEAGGHYGSHSHREHSAGHRARSSHNQQPSHHLPRHHHPNMTPYCQPITTVTASASVTVAVHPAPLSNQSPPTSCYPGYTATDSYCPSGPEVPEAAFQDPHVPQDTQMGARGVEVEAMELQDLEFEAAETNHNHGRWAS</sequence>
<feature type="domain" description="SSD" evidence="10">
    <location>
        <begin position="428"/>
        <end position="588"/>
    </location>
</feature>
<dbReference type="GO" id="GO:0005119">
    <property type="term" value="F:smoothened binding"/>
    <property type="evidence" value="ECO:0007669"/>
    <property type="project" value="TreeGrafter"/>
</dbReference>
<dbReference type="Pfam" id="PF12349">
    <property type="entry name" value="Sterol-sensing"/>
    <property type="match status" value="1"/>
</dbReference>
<feature type="compositionally biased region" description="Polar residues" evidence="8">
    <location>
        <begin position="1"/>
        <end position="12"/>
    </location>
</feature>
<evidence type="ECO:0000256" key="6">
    <source>
        <dbReference type="ARBA" id="ARBA00023170"/>
    </source>
</evidence>
<name>A0A8D3BXH9_SCOMX</name>
<feature type="transmembrane region" description="Helical" evidence="9">
    <location>
        <begin position="491"/>
        <end position="513"/>
    </location>
</feature>
<dbReference type="NCBIfam" id="TIGR00918">
    <property type="entry name" value="2A060602"/>
    <property type="match status" value="1"/>
</dbReference>
<feature type="region of interest" description="Disordered" evidence="8">
    <location>
        <begin position="1"/>
        <end position="27"/>
    </location>
</feature>
<evidence type="ECO:0000256" key="4">
    <source>
        <dbReference type="ARBA" id="ARBA00022989"/>
    </source>
</evidence>
<dbReference type="Gene3D" id="1.20.1640.10">
    <property type="entry name" value="Multidrug efflux transporter AcrB transmembrane domain"/>
    <property type="match status" value="2"/>
</dbReference>
<dbReference type="PROSITE" id="PS50156">
    <property type="entry name" value="SSD"/>
    <property type="match status" value="1"/>
</dbReference>
<feature type="transmembrane region" description="Helical" evidence="9">
    <location>
        <begin position="1097"/>
        <end position="1117"/>
    </location>
</feature>
<gene>
    <name evidence="11" type="primary">PTCH1</name>
</gene>
<evidence type="ECO:0000256" key="8">
    <source>
        <dbReference type="SAM" id="MobiDB-lite"/>
    </source>
</evidence>
<dbReference type="GeneTree" id="ENSGT00940000159011"/>
<proteinExistence type="inferred from homology"/>
<evidence type="ECO:0000256" key="5">
    <source>
        <dbReference type="ARBA" id="ARBA00023136"/>
    </source>
</evidence>
<keyword evidence="7" id="KW-0325">Glycoprotein</keyword>
<comment type="similarity">
    <text evidence="2">Belongs to the patched family.</text>
</comment>
<keyword evidence="3 9" id="KW-0812">Transmembrane</keyword>
<feature type="transmembrane region" description="Helical" evidence="9">
    <location>
        <begin position="1129"/>
        <end position="1154"/>
    </location>
</feature>
<feature type="transmembrane region" description="Helical" evidence="9">
    <location>
        <begin position="534"/>
        <end position="557"/>
    </location>
</feature>
<dbReference type="GO" id="GO:0097108">
    <property type="term" value="F:hedgehog family protein binding"/>
    <property type="evidence" value="ECO:0007669"/>
    <property type="project" value="TreeGrafter"/>
</dbReference>
<feature type="compositionally biased region" description="Low complexity" evidence="8">
    <location>
        <begin position="1190"/>
        <end position="1215"/>
    </location>
</feature>
<dbReference type="PANTHER" id="PTHR46022:SF5">
    <property type="entry name" value="PROTEIN PATCHED HOMOLOG 1"/>
    <property type="match status" value="1"/>
</dbReference>
<feature type="region of interest" description="Disordered" evidence="8">
    <location>
        <begin position="1165"/>
        <end position="1217"/>
    </location>
</feature>
<feature type="compositionally biased region" description="Basic residues" evidence="8">
    <location>
        <begin position="1302"/>
        <end position="1316"/>
    </location>
</feature>
<dbReference type="FunFam" id="1.20.1640.10:FF:000003">
    <property type="entry name" value="protein patched homolog 1"/>
    <property type="match status" value="1"/>
</dbReference>
<feature type="transmembrane region" description="Helical" evidence="9">
    <location>
        <begin position="429"/>
        <end position="448"/>
    </location>
</feature>
<evidence type="ECO:0000256" key="2">
    <source>
        <dbReference type="ARBA" id="ARBA00005585"/>
    </source>
</evidence>
<dbReference type="InterPro" id="IPR000731">
    <property type="entry name" value="SSD"/>
</dbReference>
<feature type="transmembrane region" description="Helical" evidence="9">
    <location>
        <begin position="563"/>
        <end position="586"/>
    </location>
</feature>
<keyword evidence="5 9" id="KW-0472">Membrane</keyword>
<reference evidence="11" key="1">
    <citation type="submission" date="2023-05" db="EMBL/GenBank/DDBJ databases">
        <title>High-quality long-read genome of Scophthalmus maximus.</title>
        <authorList>
            <person name="Lien S."/>
            <person name="Martinez P."/>
        </authorList>
    </citation>
    <scope>NUCLEOTIDE SEQUENCE [LARGE SCALE GENOMIC DNA]</scope>
</reference>
<dbReference type="Ensembl" id="ENSSMAT00000068184.1">
    <property type="protein sequence ID" value="ENSSMAP00000039737.1"/>
    <property type="gene ID" value="ENSSMAG00000002210.2"/>
</dbReference>
<feature type="transmembrane region" description="Helical" evidence="9">
    <location>
        <begin position="1003"/>
        <end position="1024"/>
    </location>
</feature>
<feature type="transmembrane region" description="Helical" evidence="9">
    <location>
        <begin position="764"/>
        <end position="782"/>
    </location>
</feature>
<dbReference type="GO" id="GO:0005886">
    <property type="term" value="C:plasma membrane"/>
    <property type="evidence" value="ECO:0007669"/>
    <property type="project" value="TreeGrafter"/>
</dbReference>
<dbReference type="SUPFAM" id="SSF82866">
    <property type="entry name" value="Multidrug efflux transporter AcrB transmembrane domain"/>
    <property type="match status" value="2"/>
</dbReference>
<feature type="region of interest" description="Disordered" evidence="8">
    <location>
        <begin position="1264"/>
        <end position="1336"/>
    </location>
</feature>
<feature type="transmembrane region" description="Helical" evidence="9">
    <location>
        <begin position="460"/>
        <end position="485"/>
    </location>
</feature>
<dbReference type="PANTHER" id="PTHR46022">
    <property type="entry name" value="PROTEIN PATCHED"/>
    <property type="match status" value="1"/>
</dbReference>
<organism evidence="11 12">
    <name type="scientific">Scophthalmus maximus</name>
    <name type="common">Turbot</name>
    <name type="synonym">Psetta maxima</name>
    <dbReference type="NCBI Taxonomy" id="52904"/>
    <lineage>
        <taxon>Eukaryota</taxon>
        <taxon>Metazoa</taxon>
        <taxon>Chordata</taxon>
        <taxon>Craniata</taxon>
        <taxon>Vertebrata</taxon>
        <taxon>Euteleostomi</taxon>
        <taxon>Actinopterygii</taxon>
        <taxon>Neopterygii</taxon>
        <taxon>Teleostei</taxon>
        <taxon>Neoteleostei</taxon>
        <taxon>Acanthomorphata</taxon>
        <taxon>Carangaria</taxon>
        <taxon>Pleuronectiformes</taxon>
        <taxon>Pleuronectoidei</taxon>
        <taxon>Scophthalmidae</taxon>
        <taxon>Scophthalmus</taxon>
    </lineage>
</organism>
<evidence type="ECO:0000256" key="7">
    <source>
        <dbReference type="ARBA" id="ARBA00023180"/>
    </source>
</evidence>
<evidence type="ECO:0000259" key="10">
    <source>
        <dbReference type="PROSITE" id="PS50156"/>
    </source>
</evidence>
<feature type="compositionally biased region" description="Basic and acidic residues" evidence="8">
    <location>
        <begin position="15"/>
        <end position="27"/>
    </location>
</feature>
<evidence type="ECO:0000313" key="11">
    <source>
        <dbReference type="Ensembl" id="ENSSMAP00000039737.1"/>
    </source>
</evidence>
<reference evidence="11" key="2">
    <citation type="submission" date="2025-08" db="UniProtKB">
        <authorList>
            <consortium name="Ensembl"/>
        </authorList>
    </citation>
    <scope>IDENTIFICATION</scope>
</reference>
<feature type="transmembrane region" description="Helical" evidence="9">
    <location>
        <begin position="727"/>
        <end position="744"/>
    </location>
</feature>
<evidence type="ECO:0000256" key="9">
    <source>
        <dbReference type="SAM" id="Phobius"/>
    </source>
</evidence>
<comment type="subcellular location">
    <subcellularLocation>
        <location evidence="1">Membrane</location>
        <topology evidence="1">Multi-pass membrane protein</topology>
    </subcellularLocation>
</comment>
<feature type="transmembrane region" description="Helical" evidence="9">
    <location>
        <begin position="1030"/>
        <end position="1052"/>
    </location>
</feature>
<dbReference type="InterPro" id="IPR004766">
    <property type="entry name" value="TM_rcpt_patched"/>
</dbReference>
<accession>A0A8D3BXH9</accession>
<evidence type="ECO:0000256" key="3">
    <source>
        <dbReference type="ARBA" id="ARBA00022692"/>
    </source>
</evidence>
<keyword evidence="6" id="KW-0675">Receptor</keyword>
<keyword evidence="4 9" id="KW-1133">Transmembrane helix</keyword>
<dbReference type="InterPro" id="IPR053958">
    <property type="entry name" value="HMGCR/SNAP/NPC1-like_SSD"/>
</dbReference>
<evidence type="ECO:0000313" key="12">
    <source>
        <dbReference type="Proteomes" id="UP000694558"/>
    </source>
</evidence>
<dbReference type="FunFam" id="1.20.1640.10:FF:000007">
    <property type="entry name" value="Protein patched homolog 1"/>
    <property type="match status" value="1"/>
</dbReference>
<feature type="compositionally biased region" description="Polar residues" evidence="8">
    <location>
        <begin position="1264"/>
        <end position="1276"/>
    </location>
</feature>
<dbReference type="GO" id="GO:0008158">
    <property type="term" value="F:hedgehog receptor activity"/>
    <property type="evidence" value="ECO:0007669"/>
    <property type="project" value="InterPro"/>
</dbReference>
<evidence type="ECO:0000256" key="1">
    <source>
        <dbReference type="ARBA" id="ARBA00004141"/>
    </source>
</evidence>
<feature type="transmembrane region" description="Helical" evidence="9">
    <location>
        <begin position="1059"/>
        <end position="1085"/>
    </location>
</feature>
<dbReference type="GO" id="GO:0045879">
    <property type="term" value="P:negative regulation of smoothened signaling pathway"/>
    <property type="evidence" value="ECO:0007669"/>
    <property type="project" value="TreeGrafter"/>
</dbReference>
<protein>
    <submittedName>
        <fullName evidence="11">Patched 1</fullName>
    </submittedName>
</protein>
<dbReference type="Proteomes" id="UP000694558">
    <property type="component" value="Chromosome 9"/>
</dbReference>